<name>A0A3A6PPV7_9EURY</name>
<dbReference type="EMBL" id="QKNY01000007">
    <property type="protein sequence ID" value="RJX43668.1"/>
    <property type="molecule type" value="Genomic_DNA"/>
</dbReference>
<dbReference type="InterPro" id="IPR036304">
    <property type="entry name" value="MTH1184"/>
</dbReference>
<dbReference type="SUPFAM" id="SSF57821">
    <property type="entry name" value="Hypothetical protein MTH1184"/>
    <property type="match status" value="1"/>
</dbReference>
<proteinExistence type="predicted"/>
<accession>A0A3A6PPV7</accession>
<evidence type="ECO:0000313" key="1">
    <source>
        <dbReference type="EMBL" id="RJX43668.1"/>
    </source>
</evidence>
<gene>
    <name evidence="1" type="ORF">DM826_05295</name>
</gene>
<evidence type="ECO:0008006" key="3">
    <source>
        <dbReference type="Google" id="ProtNLM"/>
    </source>
</evidence>
<protein>
    <recommendedName>
        <fullName evidence="3">DUF1922 domain-containing protein</fullName>
    </recommendedName>
</protein>
<sequence>MGTEQPQSEADPESAATTIHVQCGCGRWLDADTQHKRVSCECGRVLAVTETDEGETVAPILVE</sequence>
<keyword evidence="2" id="KW-1185">Reference proteome</keyword>
<comment type="caution">
    <text evidence="1">The sequence shown here is derived from an EMBL/GenBank/DDBJ whole genome shotgun (WGS) entry which is preliminary data.</text>
</comment>
<evidence type="ECO:0000313" key="2">
    <source>
        <dbReference type="Proteomes" id="UP000276588"/>
    </source>
</evidence>
<dbReference type="AlphaFoldDB" id="A0A3A6PPV7"/>
<dbReference type="Proteomes" id="UP000276588">
    <property type="component" value="Unassembled WGS sequence"/>
</dbReference>
<reference evidence="1 2" key="1">
    <citation type="submission" date="2018-06" db="EMBL/GenBank/DDBJ databases">
        <title>Halonotius sp. F13-13 a new haloarchaeeon isolated from a solar saltern from Isla Cristina, Huelva, Spain.</title>
        <authorList>
            <person name="Duran-Viseras A."/>
            <person name="Sanchez-Porro C."/>
            <person name="Ventosa A."/>
        </authorList>
    </citation>
    <scope>NUCLEOTIDE SEQUENCE [LARGE SCALE GENOMIC DNA]</scope>
    <source>
        <strain evidence="1 2">F13-13</strain>
    </source>
</reference>
<dbReference type="RefSeq" id="WP_120102266.1">
    <property type="nucleotide sequence ID" value="NZ_QKNY01000007.1"/>
</dbReference>
<organism evidence="1 2">
    <name type="scientific">Halonotius aquaticus</name>
    <dbReference type="NCBI Taxonomy" id="2216978"/>
    <lineage>
        <taxon>Archaea</taxon>
        <taxon>Methanobacteriati</taxon>
        <taxon>Methanobacteriota</taxon>
        <taxon>Stenosarchaea group</taxon>
        <taxon>Halobacteria</taxon>
        <taxon>Halobacteriales</taxon>
        <taxon>Haloferacaceae</taxon>
        <taxon>Halonotius</taxon>
    </lineage>
</organism>